<dbReference type="Proteomes" id="UP000486602">
    <property type="component" value="Unassembled WGS sequence"/>
</dbReference>
<evidence type="ECO:0000313" key="2">
    <source>
        <dbReference type="EMBL" id="NEN23559.1"/>
    </source>
</evidence>
<name>A0A7K3WPH4_9FLAO</name>
<evidence type="ECO:0000256" key="1">
    <source>
        <dbReference type="SAM" id="SignalP"/>
    </source>
</evidence>
<proteinExistence type="predicted"/>
<dbReference type="RefSeq" id="WP_163284908.1">
    <property type="nucleotide sequence ID" value="NZ_JAAGVY010000012.1"/>
</dbReference>
<keyword evidence="1" id="KW-0732">Signal</keyword>
<evidence type="ECO:0000313" key="3">
    <source>
        <dbReference type="Proteomes" id="UP000486602"/>
    </source>
</evidence>
<gene>
    <name evidence="2" type="ORF">G3O08_08600</name>
</gene>
<feature type="chain" id="PRO_5029841119" evidence="1">
    <location>
        <begin position="30"/>
        <end position="473"/>
    </location>
</feature>
<feature type="signal peptide" evidence="1">
    <location>
        <begin position="1"/>
        <end position="29"/>
    </location>
</feature>
<organism evidence="2 3">
    <name type="scientific">Cryomorpha ignava</name>
    <dbReference type="NCBI Taxonomy" id="101383"/>
    <lineage>
        <taxon>Bacteria</taxon>
        <taxon>Pseudomonadati</taxon>
        <taxon>Bacteroidota</taxon>
        <taxon>Flavobacteriia</taxon>
        <taxon>Flavobacteriales</taxon>
        <taxon>Cryomorphaceae</taxon>
        <taxon>Cryomorpha</taxon>
    </lineage>
</organism>
<reference evidence="2 3" key="1">
    <citation type="submission" date="2020-02" db="EMBL/GenBank/DDBJ databases">
        <title>Out from the shadows clarifying the taxonomy of the family Cryomorphaceae and related taxa by utilizing the GTDB taxonomic framework.</title>
        <authorList>
            <person name="Bowman J.P."/>
        </authorList>
    </citation>
    <scope>NUCLEOTIDE SEQUENCE [LARGE SCALE GENOMIC DNA]</scope>
    <source>
        <strain evidence="2 3">QSSC 1-22</strain>
    </source>
</reference>
<protein>
    <submittedName>
        <fullName evidence="2">Uncharacterized protein</fullName>
    </submittedName>
</protein>
<accession>A0A7K3WPH4</accession>
<keyword evidence="3" id="KW-1185">Reference proteome</keyword>
<dbReference type="AlphaFoldDB" id="A0A7K3WPH4"/>
<comment type="caution">
    <text evidence="2">The sequence shown here is derived from an EMBL/GenBank/DDBJ whole genome shotgun (WGS) entry which is preliminary data.</text>
</comment>
<dbReference type="EMBL" id="JAAGVY010000012">
    <property type="protein sequence ID" value="NEN23559.1"/>
    <property type="molecule type" value="Genomic_DNA"/>
</dbReference>
<sequence>MKRIIHNRKLSDWTILFVFSLCLSTSLLAAPTDYLHGDRNLNSGEDTLRDRAISLVKEHMDDLKNINARKFDFKTSFTMPNPTVPCDYCVQEKGIKLDDYVVDVTERYSKFDFEYELTDSYDEINVVTNQKGDYMVNLNVKKTVKGLLEADNTINKKRSKTTYLVYIISLNYNKDVYGISSLIAKRPPGVNVWMAEINPNLRISNPDFGSQEVYSPNSSYAFLTKMGVVKYFNPFGGVNAANIWFKAGLRVNLINSKLQSDFADFSTQGVELDGDTDANPHNIDVKYNFTDVVEKQTAILLEIPIGFSKRIKLSSTTELSLEAEISYSFPIYRKVSGDYMLDQLGTNHLFNKDVQSESGGSPVIYGNSPQMVLTANGELIEFFRSRRQDTEIDDSNGDGYFTISLRPTFMIRKYEALKYNIGLNIGYSIIGNETYSIDQSYFNASQDKPVKPLHDLDEASGHIYGGIVFGVKF</sequence>